<organism evidence="8 9">
    <name type="scientific">Solirubrobacter deserti</name>
    <dbReference type="NCBI Taxonomy" id="2282478"/>
    <lineage>
        <taxon>Bacteria</taxon>
        <taxon>Bacillati</taxon>
        <taxon>Actinomycetota</taxon>
        <taxon>Thermoleophilia</taxon>
        <taxon>Solirubrobacterales</taxon>
        <taxon>Solirubrobacteraceae</taxon>
        <taxon>Solirubrobacter</taxon>
    </lineage>
</organism>
<accession>A0ABT4RIJ5</accession>
<dbReference type="InterPro" id="IPR000086">
    <property type="entry name" value="NUDIX_hydrolase_dom"/>
</dbReference>
<dbReference type="RefSeq" id="WP_202958010.1">
    <property type="nucleotide sequence ID" value="NZ_JAPCID010000015.1"/>
</dbReference>
<name>A0ABT4RIJ5_9ACTN</name>
<evidence type="ECO:0000256" key="3">
    <source>
        <dbReference type="ARBA" id="ARBA00022723"/>
    </source>
</evidence>
<evidence type="ECO:0000259" key="7">
    <source>
        <dbReference type="PROSITE" id="PS51462"/>
    </source>
</evidence>
<dbReference type="SUPFAM" id="SSF55811">
    <property type="entry name" value="Nudix"/>
    <property type="match status" value="1"/>
</dbReference>
<dbReference type="CDD" id="cd03426">
    <property type="entry name" value="NUDIX_CoAse_Nudt7"/>
    <property type="match status" value="1"/>
</dbReference>
<dbReference type="PANTHER" id="PTHR12992">
    <property type="entry name" value="NUDIX HYDROLASE"/>
    <property type="match status" value="1"/>
</dbReference>
<dbReference type="Pfam" id="PF00293">
    <property type="entry name" value="NUDIX"/>
    <property type="match status" value="1"/>
</dbReference>
<evidence type="ECO:0000256" key="1">
    <source>
        <dbReference type="ARBA" id="ARBA00001936"/>
    </source>
</evidence>
<gene>
    <name evidence="8" type="ORF">OJ962_12400</name>
</gene>
<evidence type="ECO:0000313" key="9">
    <source>
        <dbReference type="Proteomes" id="UP001147700"/>
    </source>
</evidence>
<sequence length="179" mass="19907">MAVYGGRTHSAVLVPLFTDHAGRLHAVFTKRREDLSRHAGEISFPGGRRDPGESLEETALREAHEEIGLPPSEVDVIGALVPVGTVATDYAIYPFVGLIEPGFAWVMQETEVAEVLELALDDLVAGHSLKRMVRRGIAFRTDVYEVDGHMVWGATSRILTDLLNRLEVGPRRPWRLERE</sequence>
<proteinExistence type="predicted"/>
<evidence type="ECO:0000256" key="2">
    <source>
        <dbReference type="ARBA" id="ARBA00001946"/>
    </source>
</evidence>
<reference evidence="8" key="1">
    <citation type="submission" date="2022-10" db="EMBL/GenBank/DDBJ databases">
        <title>The WGS of Solirubrobacter sp. CPCC 204708.</title>
        <authorList>
            <person name="Jiang Z."/>
        </authorList>
    </citation>
    <scope>NUCLEOTIDE SEQUENCE</scope>
    <source>
        <strain evidence="8">CPCC 204708</strain>
    </source>
</reference>
<keyword evidence="4" id="KW-0378">Hydrolase</keyword>
<comment type="cofactor">
    <cofactor evidence="2">
        <name>Mg(2+)</name>
        <dbReference type="ChEBI" id="CHEBI:18420"/>
    </cofactor>
</comment>
<comment type="caution">
    <text evidence="8">The sequence shown here is derived from an EMBL/GenBank/DDBJ whole genome shotgun (WGS) entry which is preliminary data.</text>
</comment>
<keyword evidence="3" id="KW-0479">Metal-binding</keyword>
<dbReference type="PROSITE" id="PS00893">
    <property type="entry name" value="NUDIX_BOX"/>
    <property type="match status" value="1"/>
</dbReference>
<evidence type="ECO:0000256" key="4">
    <source>
        <dbReference type="ARBA" id="ARBA00022801"/>
    </source>
</evidence>
<dbReference type="InterPro" id="IPR015797">
    <property type="entry name" value="NUDIX_hydrolase-like_dom_sf"/>
</dbReference>
<keyword evidence="9" id="KW-1185">Reference proteome</keyword>
<dbReference type="InterPro" id="IPR045121">
    <property type="entry name" value="CoAse"/>
</dbReference>
<dbReference type="EMBL" id="JAPCID010000015">
    <property type="protein sequence ID" value="MDA0138298.1"/>
    <property type="molecule type" value="Genomic_DNA"/>
</dbReference>
<comment type="cofactor">
    <cofactor evidence="1">
        <name>Mn(2+)</name>
        <dbReference type="ChEBI" id="CHEBI:29035"/>
    </cofactor>
</comment>
<dbReference type="Proteomes" id="UP001147700">
    <property type="component" value="Unassembled WGS sequence"/>
</dbReference>
<dbReference type="InterPro" id="IPR020084">
    <property type="entry name" value="NUDIX_hydrolase_CS"/>
</dbReference>
<dbReference type="Gene3D" id="3.90.79.10">
    <property type="entry name" value="Nucleoside Triphosphate Pyrophosphohydrolase"/>
    <property type="match status" value="1"/>
</dbReference>
<feature type="domain" description="Nudix hydrolase" evidence="7">
    <location>
        <begin position="7"/>
        <end position="145"/>
    </location>
</feature>
<keyword evidence="6" id="KW-0464">Manganese</keyword>
<evidence type="ECO:0000256" key="6">
    <source>
        <dbReference type="ARBA" id="ARBA00023211"/>
    </source>
</evidence>
<evidence type="ECO:0000256" key="5">
    <source>
        <dbReference type="ARBA" id="ARBA00022842"/>
    </source>
</evidence>
<dbReference type="PROSITE" id="PS51462">
    <property type="entry name" value="NUDIX"/>
    <property type="match status" value="1"/>
</dbReference>
<keyword evidence="5" id="KW-0460">Magnesium</keyword>
<protein>
    <submittedName>
        <fullName evidence="8">CoA pyrophosphatase</fullName>
    </submittedName>
</protein>
<evidence type="ECO:0000313" key="8">
    <source>
        <dbReference type="EMBL" id="MDA0138298.1"/>
    </source>
</evidence>
<dbReference type="PANTHER" id="PTHR12992:SF11">
    <property type="entry name" value="MITOCHONDRIAL COENZYME A DIPHOSPHATASE NUDT8"/>
    <property type="match status" value="1"/>
</dbReference>